<sequence>MKRLNLMFIMLIFLPNYIFCQDIIDNSKVKTNSGEVKIPGNWVQLNKMDDSGQTYLKNKEGVIIAIAQNPKNKYSFFKSNASDFENVKLFYTWDSDYYKENKFKTEKIKENPELEYIIWKYNDKKLDNVFLFGSSKSNFLNLLVYTNTWSEDEKIIFLENLFKLNN</sequence>
<evidence type="ECO:0000313" key="2">
    <source>
        <dbReference type="Proteomes" id="UP000253676"/>
    </source>
</evidence>
<dbReference type="Proteomes" id="UP000253676">
    <property type="component" value="Unassembled WGS sequence"/>
</dbReference>
<dbReference type="EMBL" id="QNUX01000003">
    <property type="protein sequence ID" value="RBN50990.1"/>
    <property type="molecule type" value="Genomic_DNA"/>
</dbReference>
<dbReference type="RefSeq" id="WP_113633968.1">
    <property type="nucleotide sequence ID" value="NZ_QNUX01000003.1"/>
</dbReference>
<proteinExistence type="predicted"/>
<accession>A0A366B1J8</accession>
<evidence type="ECO:0000313" key="1">
    <source>
        <dbReference type="EMBL" id="RBN50990.1"/>
    </source>
</evidence>
<keyword evidence="2" id="KW-1185">Reference proteome</keyword>
<protein>
    <submittedName>
        <fullName evidence="1">Uncharacterized protein</fullName>
    </submittedName>
</protein>
<dbReference type="OrthoDB" id="1346640at2"/>
<name>A0A366B1J8_9FLAO</name>
<gene>
    <name evidence="1" type="ORF">DR980_03945</name>
</gene>
<reference evidence="1 2" key="1">
    <citation type="submission" date="2018-07" db="EMBL/GenBank/DDBJ databases">
        <title>Complete genome sequence of Flavobacterium psychrolimnae LMG 22018.</title>
        <authorList>
            <person name="Kim D.-U."/>
        </authorList>
    </citation>
    <scope>NUCLEOTIDE SEQUENCE [LARGE SCALE GENOMIC DNA]</scope>
    <source>
        <strain evidence="1 2">LMG 22018</strain>
    </source>
</reference>
<dbReference type="AlphaFoldDB" id="A0A366B1J8"/>
<comment type="caution">
    <text evidence="1">The sequence shown here is derived from an EMBL/GenBank/DDBJ whole genome shotgun (WGS) entry which is preliminary data.</text>
</comment>
<organism evidence="1 2">
    <name type="scientific">Flavobacterium psychrolimnae</name>
    <dbReference type="NCBI Taxonomy" id="249351"/>
    <lineage>
        <taxon>Bacteria</taxon>
        <taxon>Pseudomonadati</taxon>
        <taxon>Bacteroidota</taxon>
        <taxon>Flavobacteriia</taxon>
        <taxon>Flavobacteriales</taxon>
        <taxon>Flavobacteriaceae</taxon>
        <taxon>Flavobacterium</taxon>
    </lineage>
</organism>